<keyword evidence="2" id="KW-0677">Repeat</keyword>
<proteinExistence type="predicted"/>
<dbReference type="Ensembl" id="ENSPKIT00000018783.1">
    <property type="protein sequence ID" value="ENSPKIP00000037806.1"/>
    <property type="gene ID" value="ENSPKIG00000015827.1"/>
</dbReference>
<feature type="repeat" description="WD" evidence="3">
    <location>
        <begin position="574"/>
        <end position="607"/>
    </location>
</feature>
<dbReference type="STRING" id="1676925.ENSPKIP00000037806"/>
<evidence type="ECO:0000313" key="6">
    <source>
        <dbReference type="Proteomes" id="UP000261540"/>
    </source>
</evidence>
<dbReference type="SUPFAM" id="SSF50998">
    <property type="entry name" value="Quinoprotein alcohol dehydrogenase-like"/>
    <property type="match status" value="1"/>
</dbReference>
<accession>A0A3B3T671</accession>
<dbReference type="InterPro" id="IPR052993">
    <property type="entry name" value="CFA-57"/>
</dbReference>
<dbReference type="SUPFAM" id="SSF50978">
    <property type="entry name" value="WD40 repeat-like"/>
    <property type="match status" value="1"/>
</dbReference>
<dbReference type="GeneTree" id="ENSGT00620000088018"/>
<dbReference type="InterPro" id="IPR015943">
    <property type="entry name" value="WD40/YVTN_repeat-like_dom_sf"/>
</dbReference>
<dbReference type="PROSITE" id="PS50082">
    <property type="entry name" value="WD_REPEATS_2"/>
    <property type="match status" value="3"/>
</dbReference>
<evidence type="ECO:0000256" key="2">
    <source>
        <dbReference type="ARBA" id="ARBA00022737"/>
    </source>
</evidence>
<keyword evidence="6" id="KW-1185">Reference proteome</keyword>
<feature type="domain" description="EML-like second beta-propeller" evidence="4">
    <location>
        <begin position="332"/>
        <end position="607"/>
    </location>
</feature>
<dbReference type="PANTHER" id="PTHR32215">
    <property type="entry name" value="CILIA- AND FLAGELLA-ASSOCIATED PROTEIN 57"/>
    <property type="match status" value="1"/>
</dbReference>
<organism evidence="5 6">
    <name type="scientific">Paramormyrops kingsleyae</name>
    <dbReference type="NCBI Taxonomy" id="1676925"/>
    <lineage>
        <taxon>Eukaryota</taxon>
        <taxon>Metazoa</taxon>
        <taxon>Chordata</taxon>
        <taxon>Craniata</taxon>
        <taxon>Vertebrata</taxon>
        <taxon>Euteleostomi</taxon>
        <taxon>Actinopterygii</taxon>
        <taxon>Neopterygii</taxon>
        <taxon>Teleostei</taxon>
        <taxon>Osteoglossocephala</taxon>
        <taxon>Osteoglossomorpha</taxon>
        <taxon>Osteoglossiformes</taxon>
        <taxon>Mormyridae</taxon>
        <taxon>Paramormyrops</taxon>
    </lineage>
</organism>
<dbReference type="PROSITE" id="PS00678">
    <property type="entry name" value="WD_REPEATS_1"/>
    <property type="match status" value="1"/>
</dbReference>
<evidence type="ECO:0000313" key="5">
    <source>
        <dbReference type="Ensembl" id="ENSPKIP00000037806.1"/>
    </source>
</evidence>
<feature type="repeat" description="WD" evidence="3">
    <location>
        <begin position="328"/>
        <end position="366"/>
    </location>
</feature>
<name>A0A3B3T671_9TELE</name>
<dbReference type="FunFam" id="2.130.10.10:FF:000271">
    <property type="entry name" value="cilia- and flagella-associated protein 57"/>
    <property type="match status" value="1"/>
</dbReference>
<evidence type="ECO:0000259" key="4">
    <source>
        <dbReference type="Pfam" id="PF23414"/>
    </source>
</evidence>
<protein>
    <submittedName>
        <fullName evidence="5">Cilia and flagella associated protein 57</fullName>
    </submittedName>
</protein>
<sequence length="636" mass="70748">GLRSDVANNLCFLDDQTVVYPAGNHCVCHNIDLKWQRFIPKEKSSGMCAIAISANRRYLAVSECADEGTISVYDLREDPSRKRKVLGGGDVLVRQFVCMAFSTDSKYVIGQSGDPDWTLFYWMWEKQRVMATVKTGGVTNPIYQVSFNPENHTEICVSGKGVFKLLHYFEGSLKQSSSPKLESHNFLAHGWMSKTRVIAGTDAGSLMVFDSGDLRREFSVTASFPMQDAESIVAYSRGFACSAGKGAVCLFEKTEEKDYIKTRIPEDHSISEFSQAKQQEILTLCISPSEETLAASTDSGQLYSISLSSAEMCKEEQVHFEFLSHFFHSDAVTGLSVCSRKPLVATCSVDCSVRIWNFESTLELYKGFQEEPYSVALHPLGIFMLTGFADKLCFMNLLTDDIRTFKEFSVRGCRECAFSHGGHMFAAVNGNIILIYSSVTFENTLSLKGHNGKVRSIIWSEDDSSLVSCGTDGAVYEWSTLSGKRLSESVLKSCSYSCVTMCPDAKTVFAAGSDCSIKEIQDCQQILREIPTEDVLYTTIVMSHSGRVLFAGTSAGTIRTIKYPLPVKNVWTEYQGHAAPITKMVITSNDQMLLTVSEDGCLLIWKLIDKEGWGLKRDKEIHYAEETLITKLDLEE</sequence>
<dbReference type="PROSITE" id="PS50294">
    <property type="entry name" value="WD_REPEATS_REGION"/>
    <property type="match status" value="2"/>
</dbReference>
<dbReference type="Pfam" id="PF23414">
    <property type="entry name" value="Beta-prop_EML_2"/>
    <property type="match status" value="1"/>
</dbReference>
<dbReference type="SMART" id="SM00320">
    <property type="entry name" value="WD40"/>
    <property type="match status" value="7"/>
</dbReference>
<dbReference type="Gene3D" id="2.130.10.10">
    <property type="entry name" value="YVTN repeat-like/Quinoprotein amine dehydrogenase"/>
    <property type="match status" value="2"/>
</dbReference>
<reference evidence="5" key="2">
    <citation type="submission" date="2025-09" db="UniProtKB">
        <authorList>
            <consortium name="Ensembl"/>
        </authorList>
    </citation>
    <scope>IDENTIFICATION</scope>
</reference>
<dbReference type="AlphaFoldDB" id="A0A3B3T671"/>
<dbReference type="InterPro" id="IPR036322">
    <property type="entry name" value="WD40_repeat_dom_sf"/>
</dbReference>
<dbReference type="InterPro" id="IPR055442">
    <property type="entry name" value="Beta-prop_EML-like_2nd"/>
</dbReference>
<reference evidence="5" key="1">
    <citation type="submission" date="2025-08" db="UniProtKB">
        <authorList>
            <consortium name="Ensembl"/>
        </authorList>
    </citation>
    <scope>IDENTIFICATION</scope>
</reference>
<dbReference type="InterPro" id="IPR001680">
    <property type="entry name" value="WD40_rpt"/>
</dbReference>
<dbReference type="InterPro" id="IPR019775">
    <property type="entry name" value="WD40_repeat_CS"/>
</dbReference>
<feature type="repeat" description="WD" evidence="3">
    <location>
        <begin position="447"/>
        <end position="488"/>
    </location>
</feature>
<evidence type="ECO:0000256" key="1">
    <source>
        <dbReference type="ARBA" id="ARBA00022574"/>
    </source>
</evidence>
<evidence type="ECO:0000256" key="3">
    <source>
        <dbReference type="PROSITE-ProRule" id="PRU00221"/>
    </source>
</evidence>
<dbReference type="PANTHER" id="PTHR32215:SF0">
    <property type="entry name" value="CILIA- AND FLAGELLA-ASSOCIATED PROTEIN 57"/>
    <property type="match status" value="1"/>
</dbReference>
<keyword evidence="1 3" id="KW-0853">WD repeat</keyword>
<dbReference type="InterPro" id="IPR011047">
    <property type="entry name" value="Quinoprotein_ADH-like_sf"/>
</dbReference>
<dbReference type="Proteomes" id="UP000261540">
    <property type="component" value="Unplaced"/>
</dbReference>